<proteinExistence type="predicted"/>
<accession>A0A395S4J3</accession>
<evidence type="ECO:0000313" key="2">
    <source>
        <dbReference type="EMBL" id="RGP67326.1"/>
    </source>
</evidence>
<dbReference type="Proteomes" id="UP000266152">
    <property type="component" value="Unassembled WGS sequence"/>
</dbReference>
<evidence type="ECO:0000313" key="3">
    <source>
        <dbReference type="Proteomes" id="UP000266152"/>
    </source>
</evidence>
<sequence>MKFSAVLSSILAAGTAIAASIPRATEALDLPQNKRELVDSSSVLAVRANDGTDANNSEDLANALGALDGFFNELIHVTTDDGKTAGQLNKRDAVGDLLQNMIDLIDSGTLNVNELVKYGFGVFTKFVASVDLNALVGEGIDRLAKLITSIPGIPGGVLIQTIFTAVKAFVSNVNFNALAQTWSGVIGNLVTSFEWNSAIIGGLRFIKGLLSAIPSA</sequence>
<keyword evidence="1" id="KW-0732">Signal</keyword>
<reference evidence="2 3" key="1">
    <citation type="journal article" date="2018" name="PLoS Pathog.">
        <title>Evolution of structural diversity of trichothecenes, a family of toxins produced by plant pathogenic and entomopathogenic fungi.</title>
        <authorList>
            <person name="Proctor R.H."/>
            <person name="McCormick S.P."/>
            <person name="Kim H.S."/>
            <person name="Cardoza R.E."/>
            <person name="Stanley A.M."/>
            <person name="Lindo L."/>
            <person name="Kelly A."/>
            <person name="Brown D.W."/>
            <person name="Lee T."/>
            <person name="Vaughan M.M."/>
            <person name="Alexander N.J."/>
            <person name="Busman M."/>
            <person name="Gutierrez S."/>
        </authorList>
    </citation>
    <scope>NUCLEOTIDE SEQUENCE [LARGE SCALE GENOMIC DNA]</scope>
    <source>
        <strain evidence="2 3">NRRL 3299</strain>
    </source>
</reference>
<name>A0A395S4J3_FUSSP</name>
<organism evidence="2 3">
    <name type="scientific">Fusarium sporotrichioides</name>
    <dbReference type="NCBI Taxonomy" id="5514"/>
    <lineage>
        <taxon>Eukaryota</taxon>
        <taxon>Fungi</taxon>
        <taxon>Dikarya</taxon>
        <taxon>Ascomycota</taxon>
        <taxon>Pezizomycotina</taxon>
        <taxon>Sordariomycetes</taxon>
        <taxon>Hypocreomycetidae</taxon>
        <taxon>Hypocreales</taxon>
        <taxon>Nectriaceae</taxon>
        <taxon>Fusarium</taxon>
    </lineage>
</organism>
<protein>
    <submittedName>
        <fullName evidence="2">Uncharacterized protein</fullName>
    </submittedName>
</protein>
<dbReference type="AlphaFoldDB" id="A0A395S4J3"/>
<dbReference type="EMBL" id="PXOF01000083">
    <property type="protein sequence ID" value="RGP67326.1"/>
    <property type="molecule type" value="Genomic_DNA"/>
</dbReference>
<evidence type="ECO:0000256" key="1">
    <source>
        <dbReference type="SAM" id="SignalP"/>
    </source>
</evidence>
<feature type="signal peptide" evidence="1">
    <location>
        <begin position="1"/>
        <end position="27"/>
    </location>
</feature>
<keyword evidence="3" id="KW-1185">Reference proteome</keyword>
<comment type="caution">
    <text evidence="2">The sequence shown here is derived from an EMBL/GenBank/DDBJ whole genome shotgun (WGS) entry which is preliminary data.</text>
</comment>
<feature type="chain" id="PRO_5017311367" evidence="1">
    <location>
        <begin position="28"/>
        <end position="216"/>
    </location>
</feature>
<gene>
    <name evidence="2" type="ORF">FSPOR_6086</name>
</gene>